<dbReference type="EMBL" id="JAFFZE010000020">
    <property type="protein sequence ID" value="MCT2586671.1"/>
    <property type="molecule type" value="Genomic_DNA"/>
</dbReference>
<organism evidence="3 4">
    <name type="scientific">Actinophytocola gossypii</name>
    <dbReference type="NCBI Taxonomy" id="2812003"/>
    <lineage>
        <taxon>Bacteria</taxon>
        <taxon>Bacillati</taxon>
        <taxon>Actinomycetota</taxon>
        <taxon>Actinomycetes</taxon>
        <taxon>Pseudonocardiales</taxon>
        <taxon>Pseudonocardiaceae</taxon>
    </lineage>
</organism>
<accession>A0ABT2JFM2</accession>
<feature type="compositionally biased region" description="Pro residues" evidence="1">
    <location>
        <begin position="28"/>
        <end position="38"/>
    </location>
</feature>
<comment type="caution">
    <text evidence="3">The sequence shown here is derived from an EMBL/GenBank/DDBJ whole genome shotgun (WGS) entry which is preliminary data.</text>
</comment>
<feature type="chain" id="PRO_5047293786" evidence="2">
    <location>
        <begin position="26"/>
        <end position="254"/>
    </location>
</feature>
<keyword evidence="4" id="KW-1185">Reference proteome</keyword>
<keyword evidence="2" id="KW-0732">Signal</keyword>
<proteinExistence type="predicted"/>
<evidence type="ECO:0000313" key="4">
    <source>
        <dbReference type="Proteomes" id="UP001156441"/>
    </source>
</evidence>
<protein>
    <submittedName>
        <fullName evidence="3">Uncharacterized protein</fullName>
    </submittedName>
</protein>
<gene>
    <name evidence="3" type="ORF">JT362_26465</name>
</gene>
<sequence length="254" mass="27301">MRIRLLAGAGLAAAALVLTAVPATAGPEPAPHPAPHGPQRPYEPDVPGPVNYEGGDATVTRDGGSRLGVEISFDTHRYTDTGEKPAAPREFVFLFDRSIRFNTWAFPTCARSTIEAGGIEACPAGSRVGSGRAVMYGGGTAEVAVFNTKYRNGMRGVLITIPATGAILENTLERVTGDYRRDYRWGLHEIIQPDGTPPTERGSTSEFDITFGATRHGRSFVVSTERPGRELSIGVWSHYVTGQVTLHEGRTPRP</sequence>
<feature type="region of interest" description="Disordered" evidence="1">
    <location>
        <begin position="27"/>
        <end position="50"/>
    </location>
</feature>
<evidence type="ECO:0000256" key="2">
    <source>
        <dbReference type="SAM" id="SignalP"/>
    </source>
</evidence>
<reference evidence="3 4" key="1">
    <citation type="submission" date="2021-02" db="EMBL/GenBank/DDBJ databases">
        <title>Actinophytocola xerophila sp. nov., isolated from soil of cotton cropping field.</title>
        <authorList>
            <person name="Huang R."/>
            <person name="Chen X."/>
            <person name="Ge X."/>
            <person name="Liu W."/>
        </authorList>
    </citation>
    <scope>NUCLEOTIDE SEQUENCE [LARGE SCALE GENOMIC DNA]</scope>
    <source>
        <strain evidence="3 4">S1-96</strain>
    </source>
</reference>
<feature type="signal peptide" evidence="2">
    <location>
        <begin position="1"/>
        <end position="25"/>
    </location>
</feature>
<evidence type="ECO:0000313" key="3">
    <source>
        <dbReference type="EMBL" id="MCT2586671.1"/>
    </source>
</evidence>
<dbReference type="RefSeq" id="WP_260194520.1">
    <property type="nucleotide sequence ID" value="NZ_JAFFZE010000020.1"/>
</dbReference>
<evidence type="ECO:0000256" key="1">
    <source>
        <dbReference type="SAM" id="MobiDB-lite"/>
    </source>
</evidence>
<name>A0ABT2JFM2_9PSEU</name>
<dbReference type="Proteomes" id="UP001156441">
    <property type="component" value="Unassembled WGS sequence"/>
</dbReference>